<dbReference type="PANTHER" id="PTHR21496">
    <property type="entry name" value="FERREDOXIN-RELATED"/>
    <property type="match status" value="1"/>
</dbReference>
<comment type="caution">
    <text evidence="6">The sequence shown here is derived from an EMBL/GenBank/DDBJ whole genome shotgun (WGS) entry which is preliminary data.</text>
</comment>
<reference evidence="6 7" key="1">
    <citation type="submission" date="2020-03" db="EMBL/GenBank/DDBJ databases">
        <title>Metabolic flexibility allows generalist bacteria to become dominant in a frequently disturbed ecosystem.</title>
        <authorList>
            <person name="Chen Y.-J."/>
            <person name="Leung P.M."/>
            <person name="Bay S.K."/>
            <person name="Hugenholtz P."/>
            <person name="Kessler A.J."/>
            <person name="Shelley G."/>
            <person name="Waite D.W."/>
            <person name="Cook P.L."/>
            <person name="Greening C."/>
        </authorList>
    </citation>
    <scope>NUCLEOTIDE SEQUENCE [LARGE SCALE GENOMIC DNA]</scope>
    <source>
        <strain evidence="6">SS_bin_28</strain>
    </source>
</reference>
<dbReference type="EMBL" id="JABDJR010000545">
    <property type="protein sequence ID" value="NNF07774.1"/>
    <property type="molecule type" value="Genomic_DNA"/>
</dbReference>
<keyword evidence="3" id="KW-0408">Iron</keyword>
<evidence type="ECO:0000313" key="7">
    <source>
        <dbReference type="Proteomes" id="UP000547674"/>
    </source>
</evidence>
<keyword evidence="1" id="KW-0001">2Fe-2S</keyword>
<dbReference type="SUPFAM" id="SSF50022">
    <property type="entry name" value="ISP domain"/>
    <property type="match status" value="1"/>
</dbReference>
<dbReference type="Gene3D" id="2.102.10.10">
    <property type="entry name" value="Rieske [2Fe-2S] iron-sulphur domain"/>
    <property type="match status" value="1"/>
</dbReference>
<dbReference type="Pfam" id="PF00355">
    <property type="entry name" value="Rieske"/>
    <property type="match status" value="1"/>
</dbReference>
<accession>A0A7Y2H358</accession>
<sequence length="115" mass="12545">MSERFCVGSLESLSESEGTQVEVHGCPIAVFKKGQEVFAIGDTCPHMGAPLSDGFVDEQSVVCPWHGWSFDFKTGESPFDEDVRVPVYQVVIEGGQVYLEVEQPATEAKLDSSES</sequence>
<evidence type="ECO:0000259" key="5">
    <source>
        <dbReference type="PROSITE" id="PS51296"/>
    </source>
</evidence>
<gene>
    <name evidence="6" type="ORF">HKN21_13505</name>
</gene>
<evidence type="ECO:0000256" key="3">
    <source>
        <dbReference type="ARBA" id="ARBA00023004"/>
    </source>
</evidence>
<feature type="domain" description="Rieske" evidence="5">
    <location>
        <begin position="4"/>
        <end position="99"/>
    </location>
</feature>
<organism evidence="6 7">
    <name type="scientific">Eiseniibacteriota bacterium</name>
    <dbReference type="NCBI Taxonomy" id="2212470"/>
    <lineage>
        <taxon>Bacteria</taxon>
        <taxon>Candidatus Eiseniibacteriota</taxon>
    </lineage>
</organism>
<dbReference type="PROSITE" id="PS51296">
    <property type="entry name" value="RIESKE"/>
    <property type="match status" value="1"/>
</dbReference>
<dbReference type="InterPro" id="IPR017941">
    <property type="entry name" value="Rieske_2Fe-2S"/>
</dbReference>
<evidence type="ECO:0000256" key="4">
    <source>
        <dbReference type="ARBA" id="ARBA00023014"/>
    </source>
</evidence>
<dbReference type="Proteomes" id="UP000547674">
    <property type="component" value="Unassembled WGS sequence"/>
</dbReference>
<keyword evidence="4" id="KW-0411">Iron-sulfur</keyword>
<dbReference type="InterPro" id="IPR036922">
    <property type="entry name" value="Rieske_2Fe-2S_sf"/>
</dbReference>
<evidence type="ECO:0000256" key="2">
    <source>
        <dbReference type="ARBA" id="ARBA00022723"/>
    </source>
</evidence>
<dbReference type="PANTHER" id="PTHR21496:SF23">
    <property type="entry name" value="3-PHENYLPROPIONATE_CINNAMIC ACID DIOXYGENASE FERREDOXIN SUBUNIT"/>
    <property type="match status" value="1"/>
</dbReference>
<protein>
    <submittedName>
        <fullName evidence="6">Rieske 2Fe-2S domain-containing protein</fullName>
    </submittedName>
</protein>
<name>A0A7Y2H358_UNCEI</name>
<proteinExistence type="predicted"/>
<evidence type="ECO:0000256" key="1">
    <source>
        <dbReference type="ARBA" id="ARBA00022714"/>
    </source>
</evidence>
<dbReference type="AlphaFoldDB" id="A0A7Y2H358"/>
<dbReference type="GO" id="GO:0051537">
    <property type="term" value="F:2 iron, 2 sulfur cluster binding"/>
    <property type="evidence" value="ECO:0007669"/>
    <property type="project" value="UniProtKB-KW"/>
</dbReference>
<evidence type="ECO:0000313" key="6">
    <source>
        <dbReference type="EMBL" id="NNF07774.1"/>
    </source>
</evidence>
<dbReference type="GO" id="GO:0046872">
    <property type="term" value="F:metal ion binding"/>
    <property type="evidence" value="ECO:0007669"/>
    <property type="project" value="UniProtKB-KW"/>
</dbReference>
<keyword evidence="2" id="KW-0479">Metal-binding</keyword>